<dbReference type="AlphaFoldDB" id="A0A7M1SPC2"/>
<evidence type="ECO:0000313" key="1">
    <source>
        <dbReference type="EMBL" id="QOR69409.1"/>
    </source>
</evidence>
<dbReference type="EMBL" id="CP063169">
    <property type="protein sequence ID" value="QOR69409.1"/>
    <property type="molecule type" value="Genomic_DNA"/>
</dbReference>
<dbReference type="Gene3D" id="3.40.50.880">
    <property type="match status" value="1"/>
</dbReference>
<dbReference type="InterPro" id="IPR017853">
    <property type="entry name" value="GH"/>
</dbReference>
<gene>
    <name evidence="1" type="ORF">IM660_11955</name>
</gene>
<dbReference type="RefSeq" id="WP_193495775.1">
    <property type="nucleotide sequence ID" value="NZ_CP063169.1"/>
</dbReference>
<dbReference type="Gene3D" id="3.20.20.80">
    <property type="entry name" value="Glycosidases"/>
    <property type="match status" value="1"/>
</dbReference>
<dbReference type="KEGG" id="halt:IM660_11955"/>
<evidence type="ECO:0000313" key="2">
    <source>
        <dbReference type="Proteomes" id="UP000593758"/>
    </source>
</evidence>
<dbReference type="CDD" id="cd03143">
    <property type="entry name" value="A4_beta-galactosidase_middle_domain"/>
    <property type="match status" value="1"/>
</dbReference>
<accession>A0A7M1SPC2</accession>
<protein>
    <recommendedName>
        <fullName evidence="3">Beta-galactosidase trimerisation domain-containing protein</fullName>
    </recommendedName>
</protein>
<dbReference type="Pfam" id="PF14871">
    <property type="entry name" value="GHL6"/>
    <property type="match status" value="1"/>
</dbReference>
<proteinExistence type="predicted"/>
<keyword evidence="2" id="KW-1185">Reference proteome</keyword>
<dbReference type="InterPro" id="IPR028212">
    <property type="entry name" value="GHL6"/>
</dbReference>
<dbReference type="Proteomes" id="UP000593758">
    <property type="component" value="Chromosome"/>
</dbReference>
<dbReference type="SUPFAM" id="SSF51445">
    <property type="entry name" value="(Trans)glycosidases"/>
    <property type="match status" value="1"/>
</dbReference>
<evidence type="ECO:0008006" key="3">
    <source>
        <dbReference type="Google" id="ProtNLM"/>
    </source>
</evidence>
<sequence>MREPWWHTPFRTFQTNLREIDAGLDVEATLDAIEDYGADTWLLSVGGIIANYPSELDCQSVNPALVERDSGDLIEDAVAAARARGIRLLGRMDFSKIDARRAEANPQWCFVSPDGEPQIYNGYRSVCPSGEYYQSKSFDVISEVLARYDLAGFFFNWMSFNERDYSRRYWGVCHCEPCLAGFRAFAPGTEHPRDPDSPGYRTWQRFAAGVLDDLTAKMRAHVRALAPEAGLILGDRADITFHEANNAVGRPLWHHATAEAVSVARSGDPAQPVFVNAVSFVDMPYRWAGEDPHHFGQYLLQAIAHGAQPSTYIMGGPADSPFEALDVGRQITRFHRDHADVYAGLTSTARVALVRTSATEEIERRTSEFQGCYLSLVERHVPFDVLRQDRLDQVAADRYDLVVIPDGGALRPEEVSALEGVLAAGGTVALTGDSGWSEGALQLAGDVATQKAVFATEESVRSLHLPVGENEGDLTPVVGGFAMLEPGPQAHSGWHAWGRALYGPPEKCYGHDRTGHPGWVSADVGPGRLVVLPWRPGLVYREVGLSRVRDAWVATVLELTRAEGGLAVGTELPEQVQIVPGRSSAGPVIHLLNRSGDASQRFVQPLPIAPGTVRLRLERDPTRARALVAGVDLNWTREGEEVVIHTPQIGAFDVLNLTGA</sequence>
<name>A0A7M1SPC2_9MICO</name>
<reference evidence="1 2" key="1">
    <citation type="submission" date="2020-10" db="EMBL/GenBank/DDBJ databases">
        <title>Haloactinobacterium sp. RN3S43, a bacterium isolated from saline soil.</title>
        <authorList>
            <person name="Sun J.-Q."/>
        </authorList>
    </citation>
    <scope>NUCLEOTIDE SEQUENCE [LARGE SCALE GENOMIC DNA]</scope>
    <source>
        <strain evidence="1 2">RN3S43</strain>
    </source>
</reference>
<organism evidence="1 2">
    <name type="scientific">Ruania alkalisoli</name>
    <dbReference type="NCBI Taxonomy" id="2779775"/>
    <lineage>
        <taxon>Bacteria</taxon>
        <taxon>Bacillati</taxon>
        <taxon>Actinomycetota</taxon>
        <taxon>Actinomycetes</taxon>
        <taxon>Micrococcales</taxon>
        <taxon>Ruaniaceae</taxon>
        <taxon>Ruania</taxon>
    </lineage>
</organism>
<dbReference type="InterPro" id="IPR029062">
    <property type="entry name" value="Class_I_gatase-like"/>
</dbReference>